<proteinExistence type="predicted"/>
<dbReference type="RefSeq" id="WP_374051732.1">
    <property type="nucleotide sequence ID" value="NZ_AP028978.1"/>
</dbReference>
<evidence type="ECO:0000313" key="1">
    <source>
        <dbReference type="EMBL" id="BET98215.1"/>
    </source>
</evidence>
<dbReference type="EMBL" id="AP028978">
    <property type="protein sequence ID" value="BET98215.1"/>
    <property type="molecule type" value="Genomic_DNA"/>
</dbReference>
<sequence>MALPKRYYYRIESLINSNKDLSVENFIHYAATNRLELCVKINDITTIEDFCVSIHPSFQELINNRKTPAAMARYQNNFGYVKAMVEKPVDDLIVNSNSNISLLDICYTFAIIDESISKNEIPLIKGNKINVKTLNLPREIRMIDFGESITPMVITMKDDFFIDTSDLIVTDIELEKLNNGGEIIKKENNEILPKIHPTTERHSKNKLEVISAAFCFKEEDSELFNEKCRHKDGRYNFSAWAKQIKKREVRLFPDCKAPVSDEKMAEYISKALKLPHS</sequence>
<accession>A0ABN7C7A9</accession>
<evidence type="ECO:0000313" key="2">
    <source>
        <dbReference type="Proteomes" id="UP001529514"/>
    </source>
</evidence>
<dbReference type="Proteomes" id="UP001529514">
    <property type="component" value="Chromosome"/>
</dbReference>
<keyword evidence="2" id="KW-1185">Reference proteome</keyword>
<gene>
    <name evidence="1" type="ORF">TCT1_31360</name>
</gene>
<protein>
    <submittedName>
        <fullName evidence="1">Uncharacterized protein</fullName>
    </submittedName>
</protein>
<organism evidence="1 2">
    <name type="scientific">Xenorhabdus taiwanensis</name>
    <dbReference type="NCBI Taxonomy" id="3085177"/>
    <lineage>
        <taxon>Bacteria</taxon>
        <taxon>Pseudomonadati</taxon>
        <taxon>Pseudomonadota</taxon>
        <taxon>Gammaproteobacteria</taxon>
        <taxon>Enterobacterales</taxon>
        <taxon>Morganellaceae</taxon>
        <taxon>Xenorhabdus</taxon>
    </lineage>
</organism>
<reference evidence="1 2" key="1">
    <citation type="submission" date="2023-10" db="EMBL/GenBank/DDBJ databases">
        <title>Xenorhabdus taiwanensis sp. nov., a symbiotic bacterium associated with the entomopathogenic nematode Steinernema taiwanensis.</title>
        <authorList>
            <person name="Tseng C.T."/>
            <person name="Shu H.Y."/>
            <person name="Chen M.H."/>
            <person name="Fang Y.J."/>
            <person name="Wu T.L."/>
            <person name="Lin Y.C."/>
            <person name="Huang C.J."/>
        </authorList>
    </citation>
    <scope>NUCLEOTIDE SEQUENCE [LARGE SCALE GENOMIC DNA]</scope>
    <source>
        <strain evidence="1 2">TCT-1</strain>
    </source>
</reference>
<name>A0ABN7C7A9_9GAMM</name>